<organism evidence="7 8">
    <name type="scientific">Babesia gibsoni</name>
    <dbReference type="NCBI Taxonomy" id="33632"/>
    <lineage>
        <taxon>Eukaryota</taxon>
        <taxon>Sar</taxon>
        <taxon>Alveolata</taxon>
        <taxon>Apicomplexa</taxon>
        <taxon>Aconoidasida</taxon>
        <taxon>Piroplasmida</taxon>
        <taxon>Babesiidae</taxon>
        <taxon>Babesia</taxon>
    </lineage>
</organism>
<feature type="region of interest" description="Disordered" evidence="5">
    <location>
        <begin position="1"/>
        <end position="24"/>
    </location>
</feature>
<dbReference type="PANTHER" id="PTHR12682">
    <property type="entry name" value="ARCHEASE"/>
    <property type="match status" value="1"/>
</dbReference>
<dbReference type="InterPro" id="IPR002804">
    <property type="entry name" value="Archease"/>
</dbReference>
<evidence type="ECO:0000259" key="6">
    <source>
        <dbReference type="Pfam" id="PF01951"/>
    </source>
</evidence>
<dbReference type="PANTHER" id="PTHR12682:SF11">
    <property type="entry name" value="PROTEIN ARCHEASE"/>
    <property type="match status" value="1"/>
</dbReference>
<protein>
    <submittedName>
        <fullName evidence="7">Archease domain containing protein</fullName>
    </submittedName>
</protein>
<dbReference type="InterPro" id="IPR023572">
    <property type="entry name" value="Archease_dom"/>
</dbReference>
<evidence type="ECO:0000256" key="4">
    <source>
        <dbReference type="ARBA" id="ARBA00022837"/>
    </source>
</evidence>
<comment type="similarity">
    <text evidence="1">Belongs to the archease family.</text>
</comment>
<sequence>MEDENKYVLDGIDITSRPPRGRHRDDKIKDVVALPVVKGDAFPLEPNDDSTEQELEALRTVQYEYSYLDHPADVVITGTGGSLGAALESIAIGMYGYMTDLSLVEPSRSKRLELEANTLPNLLFHFMDECLYIYSSEYFIARYIRINEELDIRRFLEGGDPVKVSFLLYGDTFDPGVHTSGTEIKAITYHELKIEVTMGEHVTVLSHGNGDDSGYNDLRKLLESQDANALGKCTFKLFMLVDI</sequence>
<evidence type="ECO:0000256" key="1">
    <source>
        <dbReference type="ARBA" id="ARBA00007963"/>
    </source>
</evidence>
<proteinExistence type="inferred from homology"/>
<dbReference type="AlphaFoldDB" id="A0AAD8UVZ7"/>
<keyword evidence="3" id="KW-0479">Metal-binding</keyword>
<evidence type="ECO:0000313" key="7">
    <source>
        <dbReference type="EMBL" id="KAK1444823.1"/>
    </source>
</evidence>
<evidence type="ECO:0000256" key="5">
    <source>
        <dbReference type="SAM" id="MobiDB-lite"/>
    </source>
</evidence>
<keyword evidence="4" id="KW-0106">Calcium</keyword>
<dbReference type="InterPro" id="IPR036820">
    <property type="entry name" value="Archease_dom_sf"/>
</dbReference>
<reference evidence="7" key="1">
    <citation type="submission" date="2023-08" db="EMBL/GenBank/DDBJ databases">
        <title>Draft sequence of the Babesia gibsoni genome.</title>
        <authorList>
            <person name="Yamagishi J.Y."/>
            <person name="Xuan X.X."/>
        </authorList>
    </citation>
    <scope>NUCLEOTIDE SEQUENCE</scope>
    <source>
        <strain evidence="7">Azabu</strain>
    </source>
</reference>
<keyword evidence="8" id="KW-1185">Reference proteome</keyword>
<dbReference type="Proteomes" id="UP001230268">
    <property type="component" value="Unassembled WGS sequence"/>
</dbReference>
<dbReference type="EMBL" id="JAVEPI010000001">
    <property type="protein sequence ID" value="KAK1444823.1"/>
    <property type="molecule type" value="Genomic_DNA"/>
</dbReference>
<dbReference type="Pfam" id="PF01951">
    <property type="entry name" value="Archease"/>
    <property type="match status" value="1"/>
</dbReference>
<evidence type="ECO:0000256" key="3">
    <source>
        <dbReference type="ARBA" id="ARBA00022723"/>
    </source>
</evidence>
<gene>
    <name evidence="7" type="ORF">BgAZ_107290</name>
</gene>
<dbReference type="GO" id="GO:0072669">
    <property type="term" value="C:tRNA-splicing ligase complex"/>
    <property type="evidence" value="ECO:0007669"/>
    <property type="project" value="TreeGrafter"/>
</dbReference>
<dbReference type="GO" id="GO:0006388">
    <property type="term" value="P:tRNA splicing, via endonucleolytic cleavage and ligation"/>
    <property type="evidence" value="ECO:0007669"/>
    <property type="project" value="TreeGrafter"/>
</dbReference>
<accession>A0AAD8UVZ7</accession>
<keyword evidence="2" id="KW-0819">tRNA processing</keyword>
<dbReference type="SUPFAM" id="SSF69819">
    <property type="entry name" value="MTH1598-like"/>
    <property type="match status" value="1"/>
</dbReference>
<evidence type="ECO:0000256" key="2">
    <source>
        <dbReference type="ARBA" id="ARBA00022694"/>
    </source>
</evidence>
<evidence type="ECO:0000313" key="8">
    <source>
        <dbReference type="Proteomes" id="UP001230268"/>
    </source>
</evidence>
<dbReference type="GO" id="GO:0046872">
    <property type="term" value="F:metal ion binding"/>
    <property type="evidence" value="ECO:0007669"/>
    <property type="project" value="UniProtKB-KW"/>
</dbReference>
<feature type="domain" description="Archease" evidence="6">
    <location>
        <begin position="65"/>
        <end position="199"/>
    </location>
</feature>
<comment type="caution">
    <text evidence="7">The sequence shown here is derived from an EMBL/GenBank/DDBJ whole genome shotgun (WGS) entry which is preliminary data.</text>
</comment>
<dbReference type="Gene3D" id="3.55.10.10">
    <property type="entry name" value="Archease domain"/>
    <property type="match status" value="1"/>
</dbReference>
<name>A0AAD8UVZ7_BABGI</name>